<reference evidence="2 3" key="1">
    <citation type="journal article" date="2017" name="Nat. Commun.">
        <title>Genome assembly with in vitro proximity ligation data and whole-genome triplication in lettuce.</title>
        <authorList>
            <person name="Reyes-Chin-Wo S."/>
            <person name="Wang Z."/>
            <person name="Yang X."/>
            <person name="Kozik A."/>
            <person name="Arikit S."/>
            <person name="Song C."/>
            <person name="Xia L."/>
            <person name="Froenicke L."/>
            <person name="Lavelle D.O."/>
            <person name="Truco M.J."/>
            <person name="Xia R."/>
            <person name="Zhu S."/>
            <person name="Xu C."/>
            <person name="Xu H."/>
            <person name="Xu X."/>
            <person name="Cox K."/>
            <person name="Korf I."/>
            <person name="Meyers B.C."/>
            <person name="Michelmore R.W."/>
        </authorList>
    </citation>
    <scope>NUCLEOTIDE SEQUENCE [LARGE SCALE GENOMIC DNA]</scope>
    <source>
        <strain evidence="3">cv. Salinas</strain>
        <tissue evidence="2">Seedlings</tissue>
    </source>
</reference>
<name>A0A9R1XID1_LACSA</name>
<keyword evidence="1" id="KW-1133">Transmembrane helix</keyword>
<keyword evidence="3" id="KW-1185">Reference proteome</keyword>
<evidence type="ECO:0000256" key="1">
    <source>
        <dbReference type="SAM" id="Phobius"/>
    </source>
</evidence>
<dbReference type="AlphaFoldDB" id="A0A9R1XID1"/>
<protein>
    <submittedName>
        <fullName evidence="2">Uncharacterized protein</fullName>
    </submittedName>
</protein>
<dbReference type="Proteomes" id="UP000235145">
    <property type="component" value="Unassembled WGS sequence"/>
</dbReference>
<organism evidence="2 3">
    <name type="scientific">Lactuca sativa</name>
    <name type="common">Garden lettuce</name>
    <dbReference type="NCBI Taxonomy" id="4236"/>
    <lineage>
        <taxon>Eukaryota</taxon>
        <taxon>Viridiplantae</taxon>
        <taxon>Streptophyta</taxon>
        <taxon>Embryophyta</taxon>
        <taxon>Tracheophyta</taxon>
        <taxon>Spermatophyta</taxon>
        <taxon>Magnoliopsida</taxon>
        <taxon>eudicotyledons</taxon>
        <taxon>Gunneridae</taxon>
        <taxon>Pentapetalae</taxon>
        <taxon>asterids</taxon>
        <taxon>campanulids</taxon>
        <taxon>Asterales</taxon>
        <taxon>Asteraceae</taxon>
        <taxon>Cichorioideae</taxon>
        <taxon>Cichorieae</taxon>
        <taxon>Lactucinae</taxon>
        <taxon>Lactuca</taxon>
    </lineage>
</organism>
<keyword evidence="1" id="KW-0812">Transmembrane</keyword>
<gene>
    <name evidence="2" type="ORF">LSAT_V11C400217590</name>
</gene>
<accession>A0A9R1XID1</accession>
<comment type="caution">
    <text evidence="2">The sequence shown here is derived from an EMBL/GenBank/DDBJ whole genome shotgun (WGS) entry which is preliminary data.</text>
</comment>
<feature type="transmembrane region" description="Helical" evidence="1">
    <location>
        <begin position="12"/>
        <end position="34"/>
    </location>
</feature>
<sequence>MYTLNLGVGGAMIALSLSSWFLVLGEFFFIYLVVGVRSVTCCEALDIFRCYGLLGVMVQCYAGLASRVHGKCISHDILLLDI</sequence>
<keyword evidence="1" id="KW-0472">Membrane</keyword>
<proteinExistence type="predicted"/>
<evidence type="ECO:0000313" key="2">
    <source>
        <dbReference type="EMBL" id="KAJ0208937.1"/>
    </source>
</evidence>
<evidence type="ECO:0000313" key="3">
    <source>
        <dbReference type="Proteomes" id="UP000235145"/>
    </source>
</evidence>
<dbReference type="EMBL" id="NBSK02000004">
    <property type="protein sequence ID" value="KAJ0208937.1"/>
    <property type="molecule type" value="Genomic_DNA"/>
</dbReference>